<evidence type="ECO:0000313" key="3">
    <source>
        <dbReference type="Proteomes" id="UP000694005"/>
    </source>
</evidence>
<evidence type="ECO:0000313" key="2">
    <source>
        <dbReference type="EMBL" id="CAG7895051.1"/>
    </source>
</evidence>
<organism evidence="2 3">
    <name type="scientific">Brassica campestris</name>
    <name type="common">Field mustard</name>
    <dbReference type="NCBI Taxonomy" id="3711"/>
    <lineage>
        <taxon>Eukaryota</taxon>
        <taxon>Viridiplantae</taxon>
        <taxon>Streptophyta</taxon>
        <taxon>Embryophyta</taxon>
        <taxon>Tracheophyta</taxon>
        <taxon>Spermatophyta</taxon>
        <taxon>Magnoliopsida</taxon>
        <taxon>eudicotyledons</taxon>
        <taxon>Gunneridae</taxon>
        <taxon>Pentapetalae</taxon>
        <taxon>rosids</taxon>
        <taxon>malvids</taxon>
        <taxon>Brassicales</taxon>
        <taxon>Brassicaceae</taxon>
        <taxon>Brassiceae</taxon>
        <taxon>Brassica</taxon>
    </lineage>
</organism>
<reference evidence="2 3" key="1">
    <citation type="submission" date="2021-07" db="EMBL/GenBank/DDBJ databases">
        <authorList>
            <consortium name="Genoscope - CEA"/>
            <person name="William W."/>
        </authorList>
    </citation>
    <scope>NUCLEOTIDE SEQUENCE [LARGE SCALE GENOMIC DNA]</scope>
</reference>
<sequence length="45" mass="5260">MDKAMQICKISTPRNLFFYLSTSELSRTHRERGLKLGAHSQKKHN</sequence>
<dbReference type="EMBL" id="LS974618">
    <property type="protein sequence ID" value="CAG7895051.1"/>
    <property type="molecule type" value="Genomic_DNA"/>
</dbReference>
<accession>A0A8D9H953</accession>
<dbReference type="Gramene" id="A02p40030.2_BraZ1">
    <property type="protein sequence ID" value="A02p40030.2_BraZ1.CDS.1"/>
    <property type="gene ID" value="A02g40030.2_BraZ1"/>
</dbReference>
<feature type="region of interest" description="Disordered" evidence="1">
    <location>
        <begin position="26"/>
        <end position="45"/>
    </location>
</feature>
<gene>
    <name evidence="2" type="ORF">BRAPAZ1V2_A02P40030.2</name>
</gene>
<dbReference type="Proteomes" id="UP000694005">
    <property type="component" value="Chromosome A02"/>
</dbReference>
<proteinExistence type="predicted"/>
<name>A0A8D9H953_BRACM</name>
<protein>
    <submittedName>
        <fullName evidence="2">Uncharacterized protein</fullName>
    </submittedName>
</protein>
<evidence type="ECO:0000256" key="1">
    <source>
        <dbReference type="SAM" id="MobiDB-lite"/>
    </source>
</evidence>
<dbReference type="AlphaFoldDB" id="A0A8D9H953"/>